<dbReference type="SUPFAM" id="SSF81631">
    <property type="entry name" value="PAP/OAS1 substrate-binding domain"/>
    <property type="match status" value="1"/>
</dbReference>
<dbReference type="Gene3D" id="1.20.120.330">
    <property type="entry name" value="Nucleotidyltransferases domain 2"/>
    <property type="match status" value="1"/>
</dbReference>
<dbReference type="GO" id="GO:0016779">
    <property type="term" value="F:nucleotidyltransferase activity"/>
    <property type="evidence" value="ECO:0007669"/>
    <property type="project" value="UniProtKB-KW"/>
</dbReference>
<name>A0A4V1QVE4_9FIRM</name>
<dbReference type="AlphaFoldDB" id="A0A4V1QVE4"/>
<dbReference type="Pfam" id="PF04439">
    <property type="entry name" value="Adenyl_transf"/>
    <property type="match status" value="1"/>
</dbReference>
<dbReference type="Proteomes" id="UP000291269">
    <property type="component" value="Unassembled WGS sequence"/>
</dbReference>
<comment type="caution">
    <text evidence="1">The sequence shown here is derived from an EMBL/GenBank/DDBJ whole genome shotgun (WGS) entry which is preliminary data.</text>
</comment>
<accession>A0A4V1QVE4</accession>
<keyword evidence="1" id="KW-0808">Transferase</keyword>
<proteinExistence type="predicted"/>
<protein>
    <submittedName>
        <fullName evidence="1">Aminoglycoside 6-adenylyltransferase</fullName>
    </submittedName>
</protein>
<keyword evidence="1" id="KW-0548">Nucleotidyltransferase</keyword>
<dbReference type="EMBL" id="SDOZ01000002">
    <property type="protein sequence ID" value="RXZ62366.1"/>
    <property type="molecule type" value="Genomic_DNA"/>
</dbReference>
<evidence type="ECO:0000313" key="1">
    <source>
        <dbReference type="EMBL" id="RXZ62366.1"/>
    </source>
</evidence>
<organism evidence="1 2">
    <name type="scientific">Candidatus Borkfalkia ceftriaxoniphila</name>
    <dbReference type="NCBI Taxonomy" id="2508949"/>
    <lineage>
        <taxon>Bacteria</taxon>
        <taxon>Bacillati</taxon>
        <taxon>Bacillota</taxon>
        <taxon>Clostridia</taxon>
        <taxon>Christensenellales</taxon>
        <taxon>Christensenellaceae</taxon>
        <taxon>Candidatus Borkfalkia</taxon>
    </lineage>
</organism>
<dbReference type="InterPro" id="IPR043519">
    <property type="entry name" value="NT_sf"/>
</dbReference>
<reference evidence="1 2" key="1">
    <citation type="journal article" date="2019" name="Gut">
        <title>Antibiotics-induced monodominance of a novel gut bacterial order.</title>
        <authorList>
            <person name="Hildebrand F."/>
            <person name="Moitinho-Silva L."/>
            <person name="Blasche S."/>
            <person name="Jahn M.T."/>
            <person name="Gossmann T.I."/>
            <person name="Heuerta-Cepas J."/>
            <person name="Hercog R."/>
            <person name="Luetge M."/>
            <person name="Bahram M."/>
            <person name="Pryszlak A."/>
            <person name="Alves R.J."/>
            <person name="Waszak S.M."/>
            <person name="Zhu A."/>
            <person name="Ye L."/>
            <person name="Costea P.I."/>
            <person name="Aalvink S."/>
            <person name="Belzer C."/>
            <person name="Forslund S.K."/>
            <person name="Sunagawa S."/>
            <person name="Hentschel U."/>
            <person name="Merten C."/>
            <person name="Patil K.R."/>
            <person name="Benes V."/>
            <person name="Bork P."/>
        </authorList>
    </citation>
    <scope>NUCLEOTIDE SEQUENCE [LARGE SCALE GENOMIC DNA]</scope>
    <source>
        <strain evidence="1 2">HDS1380</strain>
    </source>
</reference>
<dbReference type="OrthoDB" id="9776406at2"/>
<dbReference type="Gene3D" id="3.30.460.10">
    <property type="entry name" value="Beta Polymerase, domain 2"/>
    <property type="match status" value="1"/>
</dbReference>
<keyword evidence="2" id="KW-1185">Reference proteome</keyword>
<dbReference type="SUPFAM" id="SSF81301">
    <property type="entry name" value="Nucleotidyltransferase"/>
    <property type="match status" value="1"/>
</dbReference>
<dbReference type="InterPro" id="IPR007530">
    <property type="entry name" value="Aminoglycoside_adenylylTfrase"/>
</dbReference>
<dbReference type="RefSeq" id="WP_129226014.1">
    <property type="nucleotide sequence ID" value="NZ_SDOZ01000002.1"/>
</dbReference>
<sequence>MRTEREMFALLRGFALSDERIRAMWLNGSRANPDADKDVFMDYDVVCAVTDLAPFVDATDFLQRFGEIAVMQEPEGPPYRENKSRERYAYLMQFADVNRIDLGFVPMETVLAEYGKDSQTLLLLDKDGILPAIPPPSDRDYRVKRPTAQEFAACLGEFRWVAPYVAKGIRRGEPTYAQAQMNGCVRPELLKMLSWKAALASGFQISAGKCGKYLRRYLSQEEYALLLSTYSGAAAEEMWNALFAAFDLFMRSARSVAESLGFDDERQKSQAALDLIRKMKNL</sequence>
<gene>
    <name evidence="1" type="ORF">ESZ91_08220</name>
</gene>
<evidence type="ECO:0000313" key="2">
    <source>
        <dbReference type="Proteomes" id="UP000291269"/>
    </source>
</evidence>